<proteinExistence type="predicted"/>
<dbReference type="SUPFAM" id="SSF56112">
    <property type="entry name" value="Protein kinase-like (PK-like)"/>
    <property type="match status" value="1"/>
</dbReference>
<evidence type="ECO:0000313" key="2">
    <source>
        <dbReference type="Proteomes" id="UP001205612"/>
    </source>
</evidence>
<accession>A0ABT2AX66</accession>
<dbReference type="Gene3D" id="1.10.510.10">
    <property type="entry name" value="Transferase(Phosphotransferase) domain 1"/>
    <property type="match status" value="1"/>
</dbReference>
<sequence length="295" mass="32695">MIDIPPELAEAQRRHNGTTGEAFVRSLPHLAADFLNRWHLTLDGPQMHGVSALVLPVTRTDGARAVLKLHLPDEETRAEPVALRTWNGDGAVLLLDHDPDTGTLLLEHLRRLGETRPLTHTPDTRTSTLVIARLLARLTSHPAPPGLRSLGDIAPALLDRTPRALAHAPDPETRRTLTDCAAALREIAYDDPGDRLLHGDLHSGNVLAADRADWLAIDPKPLAGDPGFDLWPALANRFEPTEVRWRFDALTDTLALDRPRARTWTLARLLQNALWDLESGRPVEPRHLEIARRLA</sequence>
<organism evidence="1 2">
    <name type="scientific">Streptomyces pyxinicus</name>
    <dbReference type="NCBI Taxonomy" id="2970331"/>
    <lineage>
        <taxon>Bacteria</taxon>
        <taxon>Bacillati</taxon>
        <taxon>Actinomycetota</taxon>
        <taxon>Actinomycetes</taxon>
        <taxon>Kitasatosporales</taxon>
        <taxon>Streptomycetaceae</taxon>
        <taxon>Streptomyces</taxon>
    </lineage>
</organism>
<dbReference type="EMBL" id="JANUGP010000002">
    <property type="protein sequence ID" value="MCS0600480.1"/>
    <property type="molecule type" value="Genomic_DNA"/>
</dbReference>
<dbReference type="Pfam" id="PF04655">
    <property type="entry name" value="APH_6_hur"/>
    <property type="match status" value="1"/>
</dbReference>
<gene>
    <name evidence="1" type="ORF">NX794_04420</name>
</gene>
<dbReference type="InterPro" id="IPR011009">
    <property type="entry name" value="Kinase-like_dom_sf"/>
</dbReference>
<comment type="caution">
    <text evidence="1">The sequence shown here is derived from an EMBL/GenBank/DDBJ whole genome shotgun (WGS) entry which is preliminary data.</text>
</comment>
<reference evidence="1 2" key="1">
    <citation type="submission" date="2022-08" db="EMBL/GenBank/DDBJ databases">
        <authorList>
            <person name="Somphong A."/>
            <person name="Phongsopitanun W."/>
        </authorList>
    </citation>
    <scope>NUCLEOTIDE SEQUENCE [LARGE SCALE GENOMIC DNA]</scope>
    <source>
        <strain evidence="1 2">LP11</strain>
    </source>
</reference>
<protein>
    <submittedName>
        <fullName evidence="1">Aminoglycoside phosphotransferase family protein</fullName>
    </submittedName>
</protein>
<dbReference type="InterPro" id="IPR006748">
    <property type="entry name" value="NH2Glyco/OHUrea_AB-resist_kin"/>
</dbReference>
<keyword evidence="2" id="KW-1185">Reference proteome</keyword>
<name>A0ABT2AX66_9ACTN</name>
<evidence type="ECO:0000313" key="1">
    <source>
        <dbReference type="EMBL" id="MCS0600480.1"/>
    </source>
</evidence>
<dbReference type="Proteomes" id="UP001205612">
    <property type="component" value="Unassembled WGS sequence"/>
</dbReference>